<organism evidence="2 3">
    <name type="scientific">Francisella philomiragia</name>
    <dbReference type="NCBI Taxonomy" id="28110"/>
    <lineage>
        <taxon>Bacteria</taxon>
        <taxon>Pseudomonadati</taxon>
        <taxon>Pseudomonadota</taxon>
        <taxon>Gammaproteobacteria</taxon>
        <taxon>Thiotrichales</taxon>
        <taxon>Francisellaceae</taxon>
        <taxon>Francisella</taxon>
    </lineage>
</organism>
<evidence type="ECO:0000313" key="2">
    <source>
        <dbReference type="EMBL" id="AJI54327.1"/>
    </source>
</evidence>
<gene>
    <name evidence="2" type="ORF">LA55_1947</name>
</gene>
<evidence type="ECO:0000313" key="3">
    <source>
        <dbReference type="Proteomes" id="UP000031830"/>
    </source>
</evidence>
<dbReference type="RefSeq" id="WP_044526960.1">
    <property type="nucleotide sequence ID" value="NZ_CP009440.1"/>
</dbReference>
<name>A0A0B6D7Q9_9GAMM</name>
<dbReference type="AlphaFoldDB" id="A0A0B6D7Q9"/>
<sequence length="62" mass="7262">MKKEETWDDLFENISKVGEDFENKKDLPVQEREEIDTNLEESLKDQYSEANEEIGGALKLDK</sequence>
<accession>A0A0B6D7Q9</accession>
<reference evidence="2 3" key="1">
    <citation type="journal article" date="2015" name="Genome Announc.">
        <title>Genome sequencing of 18 francisella strains to aid in assay development and testing.</title>
        <authorList>
            <person name="Johnson S.L."/>
            <person name="Daligault H.E."/>
            <person name="Davenport K.W."/>
            <person name="Coyne S.R."/>
            <person name="Frey K.G."/>
            <person name="Koroleva G.I."/>
            <person name="Broomall S.M."/>
            <person name="Bishop-Lilly K.A."/>
            <person name="Bruce D.C."/>
            <person name="Chertkov O."/>
            <person name="Freitas T."/>
            <person name="Jaissle J."/>
            <person name="Ladner J.T."/>
            <person name="Rosenzweig C.N."/>
            <person name="Gibbons H.S."/>
            <person name="Palacios G.F."/>
            <person name="Redden C.L."/>
            <person name="Xu Y."/>
            <person name="Minogue T.D."/>
            <person name="Chain P.S."/>
        </authorList>
    </citation>
    <scope>NUCLEOTIDE SEQUENCE [LARGE SCALE GENOMIC DNA]</scope>
    <source>
        <strain evidence="2 3">GA01-2794</strain>
    </source>
</reference>
<evidence type="ECO:0000256" key="1">
    <source>
        <dbReference type="SAM" id="MobiDB-lite"/>
    </source>
</evidence>
<proteinExistence type="predicted"/>
<feature type="region of interest" description="Disordered" evidence="1">
    <location>
        <begin position="41"/>
        <end position="62"/>
    </location>
</feature>
<dbReference type="Proteomes" id="UP000031830">
    <property type="component" value="Chromosome"/>
</dbReference>
<protein>
    <submittedName>
        <fullName evidence="2">Uncharacterized protein</fullName>
    </submittedName>
</protein>
<dbReference type="EMBL" id="CP009440">
    <property type="protein sequence ID" value="AJI54327.1"/>
    <property type="molecule type" value="Genomic_DNA"/>
</dbReference>
<dbReference type="KEGG" id="fpz:LA55_1947"/>